<accession>A0A0E9SX09</accession>
<reference evidence="1" key="2">
    <citation type="journal article" date="2015" name="Fish Shellfish Immunol.">
        <title>Early steps in the European eel (Anguilla anguilla)-Vibrio vulnificus interaction in the gills: Role of the RtxA13 toxin.</title>
        <authorList>
            <person name="Callol A."/>
            <person name="Pajuelo D."/>
            <person name="Ebbesson L."/>
            <person name="Teles M."/>
            <person name="MacKenzie S."/>
            <person name="Amaro C."/>
        </authorList>
    </citation>
    <scope>NUCLEOTIDE SEQUENCE</scope>
</reference>
<proteinExistence type="predicted"/>
<evidence type="ECO:0000313" key="1">
    <source>
        <dbReference type="EMBL" id="JAH45879.1"/>
    </source>
</evidence>
<organism evidence="1">
    <name type="scientific">Anguilla anguilla</name>
    <name type="common">European freshwater eel</name>
    <name type="synonym">Muraena anguilla</name>
    <dbReference type="NCBI Taxonomy" id="7936"/>
    <lineage>
        <taxon>Eukaryota</taxon>
        <taxon>Metazoa</taxon>
        <taxon>Chordata</taxon>
        <taxon>Craniata</taxon>
        <taxon>Vertebrata</taxon>
        <taxon>Euteleostomi</taxon>
        <taxon>Actinopterygii</taxon>
        <taxon>Neopterygii</taxon>
        <taxon>Teleostei</taxon>
        <taxon>Anguilliformes</taxon>
        <taxon>Anguillidae</taxon>
        <taxon>Anguilla</taxon>
    </lineage>
</organism>
<reference evidence="1" key="1">
    <citation type="submission" date="2014-11" db="EMBL/GenBank/DDBJ databases">
        <authorList>
            <person name="Amaro Gonzalez C."/>
        </authorList>
    </citation>
    <scope>NUCLEOTIDE SEQUENCE</scope>
</reference>
<protein>
    <submittedName>
        <fullName evidence="1">Uncharacterized protein</fullName>
    </submittedName>
</protein>
<sequence length="35" mass="4454">MTRTVNDIKFMNNRERDRFQLRFQLRSKRQVHTCQ</sequence>
<name>A0A0E9SX09_ANGAN</name>
<dbReference type="EMBL" id="GBXM01062698">
    <property type="protein sequence ID" value="JAH45879.1"/>
    <property type="molecule type" value="Transcribed_RNA"/>
</dbReference>
<dbReference type="AlphaFoldDB" id="A0A0E9SX09"/>